<proteinExistence type="predicted"/>
<evidence type="ECO:0000259" key="7">
    <source>
        <dbReference type="Pfam" id="PF00482"/>
    </source>
</evidence>
<dbReference type="Proteomes" id="UP000240542">
    <property type="component" value="Unassembled WGS sequence"/>
</dbReference>
<evidence type="ECO:0000256" key="1">
    <source>
        <dbReference type="ARBA" id="ARBA00004651"/>
    </source>
</evidence>
<evidence type="ECO:0000256" key="4">
    <source>
        <dbReference type="ARBA" id="ARBA00022989"/>
    </source>
</evidence>
<feature type="transmembrane region" description="Helical" evidence="6">
    <location>
        <begin position="281"/>
        <end position="301"/>
    </location>
</feature>
<keyword evidence="9" id="KW-1185">Reference proteome</keyword>
<dbReference type="PANTHER" id="PTHR35007">
    <property type="entry name" value="INTEGRAL MEMBRANE PROTEIN-RELATED"/>
    <property type="match status" value="1"/>
</dbReference>
<feature type="transmembrane region" description="Helical" evidence="6">
    <location>
        <begin position="81"/>
        <end position="100"/>
    </location>
</feature>
<comment type="caution">
    <text evidence="8">The sequence shown here is derived from an EMBL/GenBank/DDBJ whole genome shotgun (WGS) entry which is preliminary data.</text>
</comment>
<evidence type="ECO:0000256" key="3">
    <source>
        <dbReference type="ARBA" id="ARBA00022692"/>
    </source>
</evidence>
<keyword evidence="2" id="KW-1003">Cell membrane</keyword>
<evidence type="ECO:0000256" key="2">
    <source>
        <dbReference type="ARBA" id="ARBA00022475"/>
    </source>
</evidence>
<protein>
    <submittedName>
        <fullName evidence="8">Tight adherence protein B</fullName>
    </submittedName>
</protein>
<dbReference type="Gene3D" id="1.20.81.30">
    <property type="entry name" value="Type II secretion system (T2SS), domain F"/>
    <property type="match status" value="1"/>
</dbReference>
<feature type="domain" description="Type II secretion system protein GspF" evidence="7">
    <location>
        <begin position="142"/>
        <end position="264"/>
    </location>
</feature>
<reference evidence="8 9" key="1">
    <citation type="submission" date="2018-03" db="EMBL/GenBank/DDBJ databases">
        <title>Genomic Encyclopedia of Archaeal and Bacterial Type Strains, Phase II (KMG-II): from individual species to whole genera.</title>
        <authorList>
            <person name="Goeker M."/>
        </authorList>
    </citation>
    <scope>NUCLEOTIDE SEQUENCE [LARGE SCALE GENOMIC DNA]</scope>
    <source>
        <strain evidence="8 9">DSM 45312</strain>
    </source>
</reference>
<gene>
    <name evidence="8" type="ORF">CLV63_12041</name>
</gene>
<dbReference type="GO" id="GO:0005886">
    <property type="term" value="C:plasma membrane"/>
    <property type="evidence" value="ECO:0007669"/>
    <property type="project" value="UniProtKB-SubCell"/>
</dbReference>
<dbReference type="RefSeq" id="WP_106585579.1">
    <property type="nucleotide sequence ID" value="NZ_PYGA01000020.1"/>
</dbReference>
<evidence type="ECO:0000313" key="9">
    <source>
        <dbReference type="Proteomes" id="UP000240542"/>
    </source>
</evidence>
<dbReference type="AlphaFoldDB" id="A0A2P8D265"/>
<comment type="subcellular location">
    <subcellularLocation>
        <location evidence="1">Cell membrane</location>
        <topology evidence="1">Multi-pass membrane protein</topology>
    </subcellularLocation>
</comment>
<keyword evidence="5 6" id="KW-0472">Membrane</keyword>
<feature type="transmembrane region" description="Helical" evidence="6">
    <location>
        <begin position="6"/>
        <end position="26"/>
    </location>
</feature>
<dbReference type="Pfam" id="PF00482">
    <property type="entry name" value="T2SSF"/>
    <property type="match status" value="1"/>
</dbReference>
<name>A0A2P8D265_9ACTN</name>
<keyword evidence="3 6" id="KW-0812">Transmembrane</keyword>
<evidence type="ECO:0000313" key="8">
    <source>
        <dbReference type="EMBL" id="PSK91315.1"/>
    </source>
</evidence>
<dbReference type="PANTHER" id="PTHR35007:SF1">
    <property type="entry name" value="PILUS ASSEMBLY PROTEIN"/>
    <property type="match status" value="1"/>
</dbReference>
<dbReference type="EMBL" id="PYGA01000020">
    <property type="protein sequence ID" value="PSK91315.1"/>
    <property type="molecule type" value="Genomic_DNA"/>
</dbReference>
<dbReference type="OrthoDB" id="3747101at2"/>
<accession>A0A2P8D265</accession>
<dbReference type="InterPro" id="IPR018076">
    <property type="entry name" value="T2SS_GspF_dom"/>
</dbReference>
<evidence type="ECO:0000256" key="6">
    <source>
        <dbReference type="SAM" id="Phobius"/>
    </source>
</evidence>
<dbReference type="InterPro" id="IPR042094">
    <property type="entry name" value="T2SS_GspF_sf"/>
</dbReference>
<keyword evidence="4 6" id="KW-1133">Transmembrane helix</keyword>
<sequence>MNYPQIILLATAVTLVLVVLAVREVAAGSQQNRALASRSAMLEVERRSASPMARLDLYLKKTEIGRKIEKRIIRAGVRIKVSTFLLLMSVVSVFSVIFVWRTLAPIFGVLSIVLVGYIFLAYLKRQEERRKEEFIAQLPEVARVLSNATSAGLALPTAVDMASEELDEPAGAELRRVAQSLKVGQSFDSAMAELRDRMPSREIGVLVSTLLVASRSGGALVTSLRNISGTLEERKETHREVKTIMSESTSTAWALTFMSVGSLFLVNLINPGVIRTMTGSFGGQIVLAISCAMMLAGVVLVRRVTTIEH</sequence>
<organism evidence="8 9">
    <name type="scientific">Murinocardiopsis flavida</name>
    <dbReference type="NCBI Taxonomy" id="645275"/>
    <lineage>
        <taxon>Bacteria</taxon>
        <taxon>Bacillati</taxon>
        <taxon>Actinomycetota</taxon>
        <taxon>Actinomycetes</taxon>
        <taxon>Streptosporangiales</taxon>
        <taxon>Nocardiopsidaceae</taxon>
        <taxon>Murinocardiopsis</taxon>
    </lineage>
</organism>
<feature type="transmembrane region" description="Helical" evidence="6">
    <location>
        <begin position="252"/>
        <end position="269"/>
    </location>
</feature>
<evidence type="ECO:0000256" key="5">
    <source>
        <dbReference type="ARBA" id="ARBA00023136"/>
    </source>
</evidence>
<feature type="transmembrane region" description="Helical" evidence="6">
    <location>
        <begin position="106"/>
        <end position="123"/>
    </location>
</feature>